<organism evidence="2 3">
    <name type="scientific">Nitrobacter winogradskyi</name>
    <name type="common">Nitrobacter agilis</name>
    <dbReference type="NCBI Taxonomy" id="913"/>
    <lineage>
        <taxon>Bacteria</taxon>
        <taxon>Pseudomonadati</taxon>
        <taxon>Pseudomonadota</taxon>
        <taxon>Alphaproteobacteria</taxon>
        <taxon>Hyphomicrobiales</taxon>
        <taxon>Nitrobacteraceae</taxon>
        <taxon>Nitrobacter</taxon>
    </lineage>
</organism>
<name>A0A4Y3WBH1_NITWI</name>
<dbReference type="AlphaFoldDB" id="A0A4Y3WBH1"/>
<feature type="compositionally biased region" description="Polar residues" evidence="1">
    <location>
        <begin position="1"/>
        <end position="21"/>
    </location>
</feature>
<feature type="compositionally biased region" description="Low complexity" evidence="1">
    <location>
        <begin position="45"/>
        <end position="61"/>
    </location>
</feature>
<feature type="region of interest" description="Disordered" evidence="1">
    <location>
        <begin position="1"/>
        <end position="23"/>
    </location>
</feature>
<gene>
    <name evidence="2" type="ORF">NWI01_04780</name>
</gene>
<dbReference type="OrthoDB" id="8444644at2"/>
<evidence type="ECO:0000313" key="2">
    <source>
        <dbReference type="EMBL" id="GEC14586.1"/>
    </source>
</evidence>
<proteinExistence type="predicted"/>
<dbReference type="EMBL" id="BJNF01000011">
    <property type="protein sequence ID" value="GEC14586.1"/>
    <property type="molecule type" value="Genomic_DNA"/>
</dbReference>
<evidence type="ECO:0000256" key="1">
    <source>
        <dbReference type="SAM" id="MobiDB-lite"/>
    </source>
</evidence>
<evidence type="ECO:0000313" key="3">
    <source>
        <dbReference type="Proteomes" id="UP000318825"/>
    </source>
</evidence>
<feature type="region of interest" description="Disordered" evidence="1">
    <location>
        <begin position="45"/>
        <end position="72"/>
    </location>
</feature>
<dbReference type="Proteomes" id="UP000318825">
    <property type="component" value="Unassembled WGS sequence"/>
</dbReference>
<protein>
    <submittedName>
        <fullName evidence="2">Uncharacterized protein</fullName>
    </submittedName>
</protein>
<accession>A0A4Y3WBH1</accession>
<comment type="caution">
    <text evidence="2">The sequence shown here is derived from an EMBL/GenBank/DDBJ whole genome shotgun (WGS) entry which is preliminary data.</text>
</comment>
<reference evidence="2 3" key="1">
    <citation type="submission" date="2019-06" db="EMBL/GenBank/DDBJ databases">
        <title>Whole genome shotgun sequence of Nitrobacter winogradskyi NBRC 14297.</title>
        <authorList>
            <person name="Hosoyama A."/>
            <person name="Uohara A."/>
            <person name="Ohji S."/>
            <person name="Ichikawa N."/>
        </authorList>
    </citation>
    <scope>NUCLEOTIDE SEQUENCE [LARGE SCALE GENOMIC DNA]</scope>
    <source>
        <strain evidence="2 3">NBRC 14297</strain>
    </source>
</reference>
<dbReference type="RefSeq" id="WP_141382350.1">
    <property type="nucleotide sequence ID" value="NZ_BJNF01000011.1"/>
</dbReference>
<sequence>MNATPSETAETSAPETDSNLAAVSEVEAGIRDFVRNDIAYLRRPAAGAAPAPGAPSAASAPNADTKLEPSTEATVNNVNSLIQRVAGTSLAEIENLVTELESLRDLLHAEGQRVQREISGYAQLSQAAMKSTRIIADNVAQWKRTAENLRSE</sequence>